<dbReference type="GO" id="GO:0008139">
    <property type="term" value="F:nuclear localization sequence binding"/>
    <property type="evidence" value="ECO:0007669"/>
    <property type="project" value="TreeGrafter"/>
</dbReference>
<comment type="caution">
    <text evidence="2">The sequence shown here is derived from an EMBL/GenBank/DDBJ whole genome shotgun (WGS) entry which is preliminary data.</text>
</comment>
<feature type="compositionally biased region" description="Polar residues" evidence="1">
    <location>
        <begin position="1625"/>
        <end position="1636"/>
    </location>
</feature>
<dbReference type="Gene3D" id="2.130.10.10">
    <property type="entry name" value="YVTN repeat-like/Quinoprotein amine dehydrogenase"/>
    <property type="match status" value="1"/>
</dbReference>
<feature type="region of interest" description="Disordered" evidence="1">
    <location>
        <begin position="1625"/>
        <end position="1651"/>
    </location>
</feature>
<dbReference type="GO" id="GO:0005643">
    <property type="term" value="C:nuclear pore"/>
    <property type="evidence" value="ECO:0007669"/>
    <property type="project" value="TreeGrafter"/>
</dbReference>
<organism evidence="2 3">
    <name type="scientific">Cotesia glomerata</name>
    <name type="common">Lepidopteran parasitic wasp</name>
    <name type="synonym">Apanteles glomeratus</name>
    <dbReference type="NCBI Taxonomy" id="32391"/>
    <lineage>
        <taxon>Eukaryota</taxon>
        <taxon>Metazoa</taxon>
        <taxon>Ecdysozoa</taxon>
        <taxon>Arthropoda</taxon>
        <taxon>Hexapoda</taxon>
        <taxon>Insecta</taxon>
        <taxon>Pterygota</taxon>
        <taxon>Neoptera</taxon>
        <taxon>Endopterygota</taxon>
        <taxon>Hymenoptera</taxon>
        <taxon>Apocrita</taxon>
        <taxon>Ichneumonoidea</taxon>
        <taxon>Braconidae</taxon>
        <taxon>Microgastrinae</taxon>
        <taxon>Cotesia</taxon>
    </lineage>
</organism>
<evidence type="ECO:0000313" key="2">
    <source>
        <dbReference type="EMBL" id="KAH0564573.1"/>
    </source>
</evidence>
<feature type="region of interest" description="Disordered" evidence="1">
    <location>
        <begin position="1369"/>
        <end position="1475"/>
    </location>
</feature>
<feature type="compositionally biased region" description="Polar residues" evidence="1">
    <location>
        <begin position="1416"/>
        <end position="1438"/>
    </location>
</feature>
<dbReference type="GO" id="GO:0006405">
    <property type="term" value="P:RNA export from nucleus"/>
    <property type="evidence" value="ECO:0007669"/>
    <property type="project" value="TreeGrafter"/>
</dbReference>
<keyword evidence="3" id="KW-1185">Reference proteome</keyword>
<feature type="compositionally biased region" description="Low complexity" evidence="1">
    <location>
        <begin position="1375"/>
        <end position="1415"/>
    </location>
</feature>
<feature type="compositionally biased region" description="Polar residues" evidence="1">
    <location>
        <begin position="966"/>
        <end position="982"/>
    </location>
</feature>
<dbReference type="PANTHER" id="PTHR23193">
    <property type="entry name" value="NUCLEAR PORE COMPLEX PROTEIN NUP"/>
    <property type="match status" value="1"/>
</dbReference>
<dbReference type="InterPro" id="IPR015943">
    <property type="entry name" value="WD40/YVTN_repeat-like_dom_sf"/>
</dbReference>
<dbReference type="InterPro" id="IPR026054">
    <property type="entry name" value="Nucleoporin"/>
</dbReference>
<feature type="region of interest" description="Disordered" evidence="1">
    <location>
        <begin position="798"/>
        <end position="845"/>
    </location>
</feature>
<name>A0AAV7J0T7_COTGL</name>
<feature type="region of interest" description="Disordered" evidence="1">
    <location>
        <begin position="947"/>
        <end position="982"/>
    </location>
</feature>
<feature type="compositionally biased region" description="Low complexity" evidence="1">
    <location>
        <begin position="1263"/>
        <end position="1281"/>
    </location>
</feature>
<accession>A0AAV7J0T7</accession>
<dbReference type="GO" id="GO:0006606">
    <property type="term" value="P:protein import into nucleus"/>
    <property type="evidence" value="ECO:0007669"/>
    <property type="project" value="TreeGrafter"/>
</dbReference>
<dbReference type="GO" id="GO:0017056">
    <property type="term" value="F:structural constituent of nuclear pore"/>
    <property type="evidence" value="ECO:0007669"/>
    <property type="project" value="TreeGrafter"/>
</dbReference>
<gene>
    <name evidence="2" type="ORF">KQX54_012889</name>
</gene>
<reference evidence="2 3" key="1">
    <citation type="journal article" date="2021" name="J. Hered.">
        <title>A chromosome-level genome assembly of the parasitoid wasp, Cotesia glomerata (Hymenoptera: Braconidae).</title>
        <authorList>
            <person name="Pinto B.J."/>
            <person name="Weis J.J."/>
            <person name="Gamble T."/>
            <person name="Ode P.J."/>
            <person name="Paul R."/>
            <person name="Zaspel J.M."/>
        </authorList>
    </citation>
    <scope>NUCLEOTIDE SEQUENCE [LARGE SCALE GENOMIC DNA]</scope>
    <source>
        <strain evidence="2">CgM1</strain>
    </source>
</reference>
<dbReference type="PANTHER" id="PTHR23193:SF46">
    <property type="entry name" value="NUCLEAR PORE COMPLEX PROTEIN NUP214"/>
    <property type="match status" value="1"/>
</dbReference>
<proteinExistence type="predicted"/>
<dbReference type="SUPFAM" id="SSF117289">
    <property type="entry name" value="Nucleoporin domain"/>
    <property type="match status" value="1"/>
</dbReference>
<sequence>MNNAPIPKDTQDFQFKQSTVRQVSESLKTVPSGCNLIVADAKRGLLYVATDDRLTVLKSDCDTNPDWRIDYKLPYPISRLSISCDYSYLAVTFSRSTAHIYNASSLSKNSLELIHEIQLSRSSQNVFAYDLRWNPAIPGMFCTVASDHSIGTFQVRSEQKTTVGVVALEIIDSVEAMCVAWSPKGKQLVVGCKNGNIIQLKPELKVMRAISGPSPSIGQLITILWVSNYQFCAAYYNSNERRVDVLIVDAPKGADAKPTFTNYEDITFGIPDNDGEYSPRYYFDYVPEWNLIIAASSSSSEVAVLGSLNNGANWEQWQLIDSGRAQLPLVRTVESYPVGMTIDRSSITILPWGPESTLPHPVPVLHLFGTSGQIVSFHMVNLIPNCPALCSPPSEPVKVDQNITATSEINFVPHSVATSTPRPKQQELIERPKVTIPPPNFFSEPVSVKPVSALPTAPVSLQNPPGNIELKIPKPKPIEKPEMQKTEIKLLPKQTPPAGSPAGAPALAPTLAPPVVNPTIISSTPAPIASVIEKINYDDNLCWRAFREEQIHFEKELQIILKPRALDIGTDEERQKLIVQCEEVNSFIQELNETTNSLSNEISYLNSLLLQSFAWLEETKSKQSSGNVARDHHDKSKINELQRRFVHLQSQLIQAMKVLDARWADNEQLEMAKFKVPGLEQIYQCLTKYDQLIQANKKRLDEQTKKWKALSRGNHISQLNQSLSKLNISSNSPGNTDGDMIEMRCRTIANNTRNFTALKQSKLRDVLLQMEPRIIKNVNPSNIHSRLEATLSALVLQNTAPPKKEEKSTSTYSSTPPKKEEKSTSTYSSTPPKKEEKSTSTASNAPMKIIFSSVAPPETPVSKPAAKPAVQNPLASLNSIVANIGSSQETSGQNKSQTFCFPTNTFSSVFANNLTTPKTNNDKLNLTGGSTFVIKKVTTVSSITPVQTPPTTAASFSKPIPISFGSPETKSENSAPKDSTNKPVIIFKAKDTSVTQSQPLSLFGSNILETSLTKVNQPVTIPQNQPSLGSNINSSLKSSLQTPVTTSQQPFFSFASQTLTTATPKTTPTTALSESMPEFSFASKLIDTPALSSTISEQFTTTTTTQSLDLSKLSSSFSLSNLIAEKPSSVPSTTFSFSQSVTPTVLNSGKPAITVASIVPANVIVSLPAGTTIEKQPTTTPVSTQASSIFKSSPLLSSSLFGGSTPSTPTAIFGGAAATTVSQAQPLQDSNKVTSISTSTAEKPTASIFGGLSQLSFGQNQSTGSSFPGFTTTTTTPTSSSEINFGKPPATTATGLLFGQSLPAVTTATTTPSFGLSAAPGATGASTLSFGQSAAAAAATSPFAQSPATPAAGSPSLFGKSAAAAATGITSSPFGQPAAPATSGGSPPFGQPPAAATSGASPPFSPTAPASSGTSLFGQSNVNATTGATPSIFGQSVLSPPANTKLPPTTAPAAPSLFGGTQNQPTSSPFGGTSSLTSMFGSTSVSSESVTTGTGIGTTGSIFGGAASNTPSLFGSVSPGGGSIFGGAAAKPAASAFGGAPTFGSPPAMPTAPAFGGSPTFGSKAVFGSQPSVFGNSSPFGAAPTFGSNSGSVFGSGMPASPQDGSMSMGNTTFEALGAQNGGLSFNSLAQKSPTQDKPAFSGGSSFTSWR</sequence>
<dbReference type="Proteomes" id="UP000826195">
    <property type="component" value="Unassembled WGS sequence"/>
</dbReference>
<feature type="region of interest" description="Disordered" evidence="1">
    <location>
        <begin position="1263"/>
        <end position="1287"/>
    </location>
</feature>
<protein>
    <recommendedName>
        <fullName evidence="4">Nuclear pore complex protein Nup214</fullName>
    </recommendedName>
</protein>
<dbReference type="EMBL" id="JAHXZJ010000002">
    <property type="protein sequence ID" value="KAH0564573.1"/>
    <property type="molecule type" value="Genomic_DNA"/>
</dbReference>
<feature type="compositionally biased region" description="Polar residues" evidence="1">
    <location>
        <begin position="1459"/>
        <end position="1470"/>
    </location>
</feature>
<evidence type="ECO:0008006" key="4">
    <source>
        <dbReference type="Google" id="ProtNLM"/>
    </source>
</evidence>
<feature type="compositionally biased region" description="Low complexity" evidence="1">
    <location>
        <begin position="1440"/>
        <end position="1455"/>
    </location>
</feature>
<evidence type="ECO:0000313" key="3">
    <source>
        <dbReference type="Proteomes" id="UP000826195"/>
    </source>
</evidence>
<evidence type="ECO:0000256" key="1">
    <source>
        <dbReference type="SAM" id="MobiDB-lite"/>
    </source>
</evidence>